<dbReference type="Proteomes" id="UP001487740">
    <property type="component" value="Unassembled WGS sequence"/>
</dbReference>
<name>A0AAW0TJV8_SCYPA</name>
<protein>
    <submittedName>
        <fullName evidence="1">Uncharacterized protein</fullName>
    </submittedName>
</protein>
<proteinExistence type="predicted"/>
<dbReference type="AlphaFoldDB" id="A0AAW0TJV8"/>
<keyword evidence="2" id="KW-1185">Reference proteome</keyword>
<comment type="caution">
    <text evidence="1">The sequence shown here is derived from an EMBL/GenBank/DDBJ whole genome shotgun (WGS) entry which is preliminary data.</text>
</comment>
<evidence type="ECO:0000313" key="1">
    <source>
        <dbReference type="EMBL" id="KAK8387807.1"/>
    </source>
</evidence>
<organism evidence="1 2">
    <name type="scientific">Scylla paramamosain</name>
    <name type="common">Mud crab</name>
    <dbReference type="NCBI Taxonomy" id="85552"/>
    <lineage>
        <taxon>Eukaryota</taxon>
        <taxon>Metazoa</taxon>
        <taxon>Ecdysozoa</taxon>
        <taxon>Arthropoda</taxon>
        <taxon>Crustacea</taxon>
        <taxon>Multicrustacea</taxon>
        <taxon>Malacostraca</taxon>
        <taxon>Eumalacostraca</taxon>
        <taxon>Eucarida</taxon>
        <taxon>Decapoda</taxon>
        <taxon>Pleocyemata</taxon>
        <taxon>Brachyura</taxon>
        <taxon>Eubrachyura</taxon>
        <taxon>Portunoidea</taxon>
        <taxon>Portunidae</taxon>
        <taxon>Portuninae</taxon>
        <taxon>Scylla</taxon>
    </lineage>
</organism>
<dbReference type="EMBL" id="JARAKH010000029">
    <property type="protein sequence ID" value="KAK8387807.1"/>
    <property type="molecule type" value="Genomic_DNA"/>
</dbReference>
<sequence length="86" mass="10089">MPERNSDNGNLTEDERELYRTLKVKLWCVKGVGGLGMGSVDEAAPRPRHHRTHFTHYVMCTYRPRLSHTRASWSYRRPRGQHVDRA</sequence>
<accession>A0AAW0TJV8</accession>
<evidence type="ECO:0000313" key="2">
    <source>
        <dbReference type="Proteomes" id="UP001487740"/>
    </source>
</evidence>
<reference evidence="1 2" key="1">
    <citation type="submission" date="2023-03" db="EMBL/GenBank/DDBJ databases">
        <title>High-quality genome of Scylla paramamosain provides insights in environmental adaptation.</title>
        <authorList>
            <person name="Zhang L."/>
        </authorList>
    </citation>
    <scope>NUCLEOTIDE SEQUENCE [LARGE SCALE GENOMIC DNA]</scope>
    <source>
        <strain evidence="1">LZ_2023a</strain>
        <tissue evidence="1">Muscle</tissue>
    </source>
</reference>
<gene>
    <name evidence="1" type="ORF">O3P69_020019</name>
</gene>